<feature type="binding site" evidence="8">
    <location>
        <position position="191"/>
    </location>
    <ligand>
        <name>K(+)</name>
        <dbReference type="ChEBI" id="CHEBI:29103"/>
    </ligand>
</feature>
<dbReference type="InterPro" id="IPR013785">
    <property type="entry name" value="Aldolase_TIM"/>
</dbReference>
<feature type="binding site" evidence="8">
    <location>
        <begin position="28"/>
        <end position="29"/>
    </location>
    <ligand>
        <name>NADP(+)</name>
        <dbReference type="ChEBI" id="CHEBI:58349"/>
        <note>ligand shared between two neighboring subunits</note>
    </ligand>
</feature>
<feature type="binding site" evidence="8">
    <location>
        <begin position="244"/>
        <end position="245"/>
    </location>
    <ligand>
        <name>GMP</name>
        <dbReference type="ChEBI" id="CHEBI:58115"/>
    </ligand>
</feature>
<reference evidence="12" key="1">
    <citation type="submission" date="2022-01" db="UniProtKB">
        <authorList>
            <consortium name="EnsemblMetazoa"/>
        </authorList>
    </citation>
    <scope>IDENTIFICATION</scope>
</reference>
<name>A0A8I6S8X2_CIMLE</name>
<evidence type="ECO:0000256" key="5">
    <source>
        <dbReference type="ARBA" id="ARBA00023002"/>
    </source>
</evidence>
<feature type="binding site" description="in other chain" evidence="8">
    <location>
        <begin position="288"/>
        <end position="289"/>
    </location>
    <ligand>
        <name>NADP(+)</name>
        <dbReference type="ChEBI" id="CHEBI:58349"/>
        <note>ligand shared between two neighboring subunits</note>
    </ligand>
</feature>
<organism evidence="12 13">
    <name type="scientific">Cimex lectularius</name>
    <name type="common">Bed bug</name>
    <name type="synonym">Acanthia lectularia</name>
    <dbReference type="NCBI Taxonomy" id="79782"/>
    <lineage>
        <taxon>Eukaryota</taxon>
        <taxon>Metazoa</taxon>
        <taxon>Ecdysozoa</taxon>
        <taxon>Arthropoda</taxon>
        <taxon>Hexapoda</taxon>
        <taxon>Insecta</taxon>
        <taxon>Pterygota</taxon>
        <taxon>Neoptera</taxon>
        <taxon>Paraneoptera</taxon>
        <taxon>Hemiptera</taxon>
        <taxon>Heteroptera</taxon>
        <taxon>Panheteroptera</taxon>
        <taxon>Cimicomorpha</taxon>
        <taxon>Cimicidae</taxon>
        <taxon>Cimex</taxon>
    </lineage>
</organism>
<dbReference type="PANTHER" id="PTHR43170:SF5">
    <property type="entry name" value="GMP REDUCTASE"/>
    <property type="match status" value="1"/>
</dbReference>
<feature type="active site" description="Thioimidate intermediate" evidence="8 9">
    <location>
        <position position="188"/>
    </location>
</feature>
<dbReference type="PANTHER" id="PTHR43170">
    <property type="entry name" value="GMP REDUCTASE"/>
    <property type="match status" value="1"/>
</dbReference>
<dbReference type="InterPro" id="IPR005993">
    <property type="entry name" value="GMPR"/>
</dbReference>
<comment type="similarity">
    <text evidence="8">Belongs to the IMPDH/GMPR family. GuaC type 1 subfamily.</text>
</comment>
<sequence>MTSRRVSEDVKLDFKDILILPCRSELNSRSEVELVTELEFPHSKHRLSCVPLAASNMDSIGTFDMLLALSQHRLLTCVHKYYTVEEWKEFAEVNPNALPYASVSTGITAEDLSRLVGVLDVASDLKLITVDVANGYQKQFADFVRRIREAHPDHIIIAGNVVTSELVLDLHEEGADVVKVGLGPGSVCTTRLQTGVGYPQFSAVMECYEECKGSGVKIMSDGGCTCPGDVAKAIAAGADLVMLGGMLSGHEQCSGEVKQKADGSLVKTFYGMSSTTAMLKRNGNVASYRCAEGKTVEVPYKGDVNGTVLTILGGLRSTCTYTGSRKLSELKANARFIRVSQQVNQVYGEAK</sequence>
<evidence type="ECO:0000259" key="11">
    <source>
        <dbReference type="Pfam" id="PF00478"/>
    </source>
</evidence>
<keyword evidence="2 8" id="KW-0479">Metal-binding</keyword>
<dbReference type="GO" id="GO:0046872">
    <property type="term" value="F:metal ion binding"/>
    <property type="evidence" value="ECO:0007669"/>
    <property type="project" value="UniProtKB-KW"/>
</dbReference>
<dbReference type="GO" id="GO:0003920">
    <property type="term" value="F:GMP reductase activity"/>
    <property type="evidence" value="ECO:0007669"/>
    <property type="project" value="UniProtKB-UniRule"/>
</dbReference>
<comment type="caution">
    <text evidence="8">Lacks conserved residue(s) required for the propagation of feature annotation.</text>
</comment>
<evidence type="ECO:0000256" key="6">
    <source>
        <dbReference type="ARBA" id="ARBA00037691"/>
    </source>
</evidence>
<dbReference type="CDD" id="cd00381">
    <property type="entry name" value="IMPDH"/>
    <property type="match status" value="1"/>
</dbReference>
<evidence type="ECO:0000313" key="12">
    <source>
        <dbReference type="EnsemblMetazoa" id="XP_014260059.1"/>
    </source>
</evidence>
<feature type="domain" description="IMP dehydrogenase/GMP reductase" evidence="11">
    <location>
        <begin position="12"/>
        <end position="342"/>
    </location>
</feature>
<dbReference type="PROSITE" id="PS00487">
    <property type="entry name" value="IMP_DH_GMP_RED"/>
    <property type="match status" value="1"/>
</dbReference>
<evidence type="ECO:0000256" key="4">
    <source>
        <dbReference type="ARBA" id="ARBA00022958"/>
    </source>
</evidence>
<dbReference type="KEGG" id="clec:106672835"/>
<evidence type="ECO:0000256" key="2">
    <source>
        <dbReference type="ARBA" id="ARBA00022723"/>
    </source>
</evidence>
<dbReference type="OMA" id="IVWRQNS"/>
<keyword evidence="5 8" id="KW-0560">Oxidoreductase</keyword>
<feature type="binding site" evidence="8">
    <location>
        <begin position="221"/>
        <end position="223"/>
    </location>
    <ligand>
        <name>GMP</name>
        <dbReference type="ChEBI" id="CHEBI:58115"/>
    </ligand>
</feature>
<dbReference type="Pfam" id="PF00478">
    <property type="entry name" value="IMPDH"/>
    <property type="match status" value="1"/>
</dbReference>
<dbReference type="AlphaFoldDB" id="A0A8I6S8X2"/>
<dbReference type="GO" id="GO:1902560">
    <property type="term" value="C:GMP reductase complex"/>
    <property type="evidence" value="ECO:0007669"/>
    <property type="project" value="InterPro"/>
</dbReference>
<dbReference type="EC" id="1.7.1.7" evidence="8"/>
<dbReference type="InterPro" id="IPR015875">
    <property type="entry name" value="IMP_DH/GMP_Rdtase_CS"/>
</dbReference>
<dbReference type="PIRSF" id="PIRSF000235">
    <property type="entry name" value="GMP_reductase"/>
    <property type="match status" value="1"/>
</dbReference>
<dbReference type="SUPFAM" id="SSF51412">
    <property type="entry name" value="Inosine monophosphate dehydrogenase (IMPDH)"/>
    <property type="match status" value="1"/>
</dbReference>
<evidence type="ECO:0000256" key="8">
    <source>
        <dbReference type="HAMAP-Rule" id="MF_03195"/>
    </source>
</evidence>
<dbReference type="Gene3D" id="3.20.20.70">
    <property type="entry name" value="Aldolase class I"/>
    <property type="match status" value="1"/>
</dbReference>
<keyword evidence="1 8" id="KW-0659">Purine metabolism</keyword>
<dbReference type="InterPro" id="IPR050139">
    <property type="entry name" value="GMP_reductase"/>
</dbReference>
<evidence type="ECO:0000256" key="9">
    <source>
        <dbReference type="PIRSR" id="PIRSR000235-1"/>
    </source>
</evidence>
<proteinExistence type="inferred from homology"/>
<protein>
    <recommendedName>
        <fullName evidence="8">GMP reductase</fullName>
        <shortName evidence="8">GMPR</shortName>
        <ecNumber evidence="8">1.7.1.7</ecNumber>
    </recommendedName>
    <alternativeName>
        <fullName evidence="8">Guanosine 5'-monophosphate oxidoreductase</fullName>
        <shortName evidence="8">Guanosine monophosphate reductase</shortName>
    </alternativeName>
</protein>
<keyword evidence="13" id="KW-1185">Reference proteome</keyword>
<feature type="binding site" evidence="8">
    <location>
        <begin position="271"/>
        <end position="273"/>
    </location>
    <ligand>
        <name>GMP</name>
        <dbReference type="ChEBI" id="CHEBI:58115"/>
    </ligand>
</feature>
<feature type="binding site" description="in other chain" evidence="8">
    <location>
        <position position="272"/>
    </location>
    <ligand>
        <name>NADP(+)</name>
        <dbReference type="ChEBI" id="CHEBI:58349"/>
        <note>ligand shared between two neighboring subunits</note>
    </ligand>
</feature>
<dbReference type="OrthoDB" id="418595at2759"/>
<dbReference type="InterPro" id="IPR001093">
    <property type="entry name" value="IMP_DH_GMPRt"/>
</dbReference>
<feature type="active site" description="Proton donor/acceptor" evidence="8">
    <location>
        <position position="190"/>
    </location>
</feature>
<evidence type="ECO:0000313" key="13">
    <source>
        <dbReference type="Proteomes" id="UP000494040"/>
    </source>
</evidence>
<feature type="binding site" description="in other chain" evidence="8">
    <location>
        <begin position="131"/>
        <end position="133"/>
    </location>
    <ligand>
        <name>NADP(+)</name>
        <dbReference type="ChEBI" id="CHEBI:58349"/>
        <note>ligand shared between two neighboring subunits</note>
    </ligand>
</feature>
<feature type="binding site" evidence="8">
    <location>
        <position position="188"/>
    </location>
    <ligand>
        <name>K(+)</name>
        <dbReference type="ChEBI" id="CHEBI:29103"/>
    </ligand>
</feature>
<accession>A0A8I6S8X2</accession>
<dbReference type="Proteomes" id="UP000494040">
    <property type="component" value="Unassembled WGS sequence"/>
</dbReference>
<gene>
    <name evidence="12" type="primary">106672835</name>
</gene>
<evidence type="ECO:0000256" key="3">
    <source>
        <dbReference type="ARBA" id="ARBA00022857"/>
    </source>
</evidence>
<feature type="binding site" evidence="8 10">
    <location>
        <position position="183"/>
    </location>
    <ligand>
        <name>K(+)</name>
        <dbReference type="ChEBI" id="CHEBI:29103"/>
    </ligand>
</feature>
<feature type="binding site" evidence="8">
    <location>
        <begin position="317"/>
        <end position="320"/>
    </location>
    <ligand>
        <name>NADP(+)</name>
        <dbReference type="ChEBI" id="CHEBI:58349"/>
        <note>ligand shared between two neighboring subunits</note>
    </ligand>
</feature>
<evidence type="ECO:0000256" key="1">
    <source>
        <dbReference type="ARBA" id="ARBA00022631"/>
    </source>
</evidence>
<comment type="function">
    <text evidence="6 8">Catalyzes the irreversible NADPH-dependent deamination of GMP to IMP. It functions in the conversion of nucleobase, nucleoside and nucleotide derivatives of G to A nucleotides, and in maintaining the intracellular balance of A and G nucleotides.</text>
</comment>
<dbReference type="HAMAP" id="MF_00596">
    <property type="entry name" value="GMP_reduct_type1"/>
    <property type="match status" value="1"/>
</dbReference>
<feature type="binding site" evidence="8 10">
    <location>
        <position position="185"/>
    </location>
    <ligand>
        <name>K(+)</name>
        <dbReference type="ChEBI" id="CHEBI:29103"/>
    </ligand>
</feature>
<feature type="binding site" description="in other chain" evidence="8">
    <location>
        <position position="80"/>
    </location>
    <ligand>
        <name>NADP(+)</name>
        <dbReference type="ChEBI" id="CHEBI:58349"/>
        <note>ligand shared between two neighboring subunits</note>
    </ligand>
</feature>
<dbReference type="GO" id="GO:0006163">
    <property type="term" value="P:purine nucleotide metabolic process"/>
    <property type="evidence" value="ECO:0007669"/>
    <property type="project" value="UniProtKB-UniRule"/>
</dbReference>
<evidence type="ECO:0000256" key="10">
    <source>
        <dbReference type="PIRSR" id="PIRSR000235-3"/>
    </source>
</evidence>
<dbReference type="SMART" id="SM01240">
    <property type="entry name" value="IMPDH"/>
    <property type="match status" value="1"/>
</dbReference>
<keyword evidence="3 8" id="KW-0521">NADP</keyword>
<dbReference type="GO" id="GO:0006144">
    <property type="term" value="P:purine nucleobase metabolic process"/>
    <property type="evidence" value="ECO:0007669"/>
    <property type="project" value="UniProtKB-KW"/>
</dbReference>
<dbReference type="NCBIfam" id="NF003470">
    <property type="entry name" value="PRK05096.1"/>
    <property type="match status" value="1"/>
</dbReference>
<keyword evidence="4 8" id="KW-0630">Potassium</keyword>
<evidence type="ECO:0000256" key="7">
    <source>
        <dbReference type="ARBA" id="ARBA00048616"/>
    </source>
</evidence>
<comment type="subunit">
    <text evidence="8">Homotetramer.</text>
</comment>
<comment type="catalytic activity">
    <reaction evidence="7 8">
        <text>IMP + NH4(+) + NADP(+) = GMP + NADPH + 2 H(+)</text>
        <dbReference type="Rhea" id="RHEA:17185"/>
        <dbReference type="ChEBI" id="CHEBI:15378"/>
        <dbReference type="ChEBI" id="CHEBI:28938"/>
        <dbReference type="ChEBI" id="CHEBI:57783"/>
        <dbReference type="ChEBI" id="CHEBI:58053"/>
        <dbReference type="ChEBI" id="CHEBI:58115"/>
        <dbReference type="ChEBI" id="CHEBI:58349"/>
        <dbReference type="EC" id="1.7.1.7"/>
    </reaction>
</comment>
<dbReference type="EnsemblMetazoa" id="XM_014404573.2">
    <property type="protein sequence ID" value="XP_014260059.1"/>
    <property type="gene ID" value="LOC106672835"/>
</dbReference>